<feature type="transmembrane region" description="Helical" evidence="1">
    <location>
        <begin position="60"/>
        <end position="86"/>
    </location>
</feature>
<proteinExistence type="predicted"/>
<comment type="caution">
    <text evidence="2">The sequence shown here is derived from an EMBL/GenBank/DDBJ whole genome shotgun (WGS) entry which is preliminary data.</text>
</comment>
<gene>
    <name evidence="2" type="ORF">QR680_016213</name>
</gene>
<dbReference type="Proteomes" id="UP001175271">
    <property type="component" value="Unassembled WGS sequence"/>
</dbReference>
<dbReference type="Pfam" id="PF10319">
    <property type="entry name" value="7TM_GPCR_Srj"/>
    <property type="match status" value="1"/>
</dbReference>
<keyword evidence="1" id="KW-0812">Transmembrane</keyword>
<evidence type="ECO:0000313" key="3">
    <source>
        <dbReference type="Proteomes" id="UP001175271"/>
    </source>
</evidence>
<evidence type="ECO:0000256" key="1">
    <source>
        <dbReference type="SAM" id="Phobius"/>
    </source>
</evidence>
<name>A0AA39HAQ1_9BILA</name>
<dbReference type="AlphaFoldDB" id="A0AA39HAQ1"/>
<keyword evidence="1" id="KW-1133">Transmembrane helix</keyword>
<sequence>MHYRFVVAVMVVVPPGTLFVAGVYGFFPSEDFVRMVLNENAELVHMIGNSVLVGPEKQGIMVIGAALAAYIIFVIVFMALCIAGIMKQLRALRPSMSAATYAMQIQLMKSLVVQELYLTAVANQVCQGATVQQMFDNFVNTVSQNIGGMTAVNAASLLSKLQNDLGSDFTPIRGAAEANAEYPVVADVYQYCGQGIPAVIAEWDNYANNPFAQSFFDTMYQAVISVNQNDWAICRNDFDHAVYFSNLGY</sequence>
<accession>A0AA39HAQ1</accession>
<protein>
    <submittedName>
        <fullName evidence="2">Uncharacterized protein</fullName>
    </submittedName>
</protein>
<dbReference type="InterPro" id="IPR019423">
    <property type="entry name" value="7TM_GPCR_serpentine_rcpt_Srj"/>
</dbReference>
<keyword evidence="1" id="KW-0472">Membrane</keyword>
<keyword evidence="3" id="KW-1185">Reference proteome</keyword>
<reference evidence="2" key="1">
    <citation type="submission" date="2023-06" db="EMBL/GenBank/DDBJ databases">
        <title>Genomic analysis of the entomopathogenic nematode Steinernema hermaphroditum.</title>
        <authorList>
            <person name="Schwarz E.M."/>
            <person name="Heppert J.K."/>
            <person name="Baniya A."/>
            <person name="Schwartz H.T."/>
            <person name="Tan C.-H."/>
            <person name="Antoshechkin I."/>
            <person name="Sternberg P.W."/>
            <person name="Goodrich-Blair H."/>
            <person name="Dillman A.R."/>
        </authorList>
    </citation>
    <scope>NUCLEOTIDE SEQUENCE</scope>
    <source>
        <strain evidence="2">PS9179</strain>
        <tissue evidence="2">Whole animal</tissue>
    </source>
</reference>
<feature type="transmembrane region" description="Helical" evidence="1">
    <location>
        <begin position="5"/>
        <end position="27"/>
    </location>
</feature>
<organism evidence="2 3">
    <name type="scientific">Steinernema hermaphroditum</name>
    <dbReference type="NCBI Taxonomy" id="289476"/>
    <lineage>
        <taxon>Eukaryota</taxon>
        <taxon>Metazoa</taxon>
        <taxon>Ecdysozoa</taxon>
        <taxon>Nematoda</taxon>
        <taxon>Chromadorea</taxon>
        <taxon>Rhabditida</taxon>
        <taxon>Tylenchina</taxon>
        <taxon>Panagrolaimomorpha</taxon>
        <taxon>Strongyloidoidea</taxon>
        <taxon>Steinernematidae</taxon>
        <taxon>Steinernema</taxon>
    </lineage>
</organism>
<dbReference type="EMBL" id="JAUCMV010000004">
    <property type="protein sequence ID" value="KAK0402225.1"/>
    <property type="molecule type" value="Genomic_DNA"/>
</dbReference>
<evidence type="ECO:0000313" key="2">
    <source>
        <dbReference type="EMBL" id="KAK0402225.1"/>
    </source>
</evidence>